<evidence type="ECO:0000313" key="1">
    <source>
        <dbReference type="EMBL" id="OXE34005.1"/>
    </source>
</evidence>
<reference evidence="1 2" key="1">
    <citation type="journal article" date="2017" name="Appl. Environ. Microbiol.">
        <title>Parallel evolution of two clades of a major Atlantic endemic Vibrio parahaemolyticus pathogen lineage by independent acquisition of related pathogenicity islands.</title>
        <authorList>
            <person name="Xu F."/>
            <person name="Gonzalez-Escalona N."/>
            <person name="Drees K.P."/>
            <person name="Sebra R.P."/>
            <person name="Cooper V.S."/>
            <person name="Jones S.H."/>
            <person name="Whistler C.A."/>
        </authorList>
    </citation>
    <scope>NUCLEOTIDE SEQUENCE [LARGE SCALE GENOMIC DNA]</scope>
    <source>
        <strain evidence="1 2">MAVP-3</strain>
    </source>
</reference>
<dbReference type="Proteomes" id="UP000214596">
    <property type="component" value="Unassembled WGS sequence"/>
</dbReference>
<proteinExistence type="predicted"/>
<name>A0A227JHK4_VIBPH</name>
<gene>
    <name evidence="1" type="ORF">CA163_04555</name>
</gene>
<sequence length="42" mass="4705">MNVADQSVSFEFSFIDLLSKAAFLSCFVFFHVISLFCVSGFC</sequence>
<organism evidence="1 2">
    <name type="scientific">Vibrio parahaemolyticus</name>
    <dbReference type="NCBI Taxonomy" id="670"/>
    <lineage>
        <taxon>Bacteria</taxon>
        <taxon>Pseudomonadati</taxon>
        <taxon>Pseudomonadota</taxon>
        <taxon>Gammaproteobacteria</taxon>
        <taxon>Vibrionales</taxon>
        <taxon>Vibrionaceae</taxon>
        <taxon>Vibrio</taxon>
    </lineage>
</organism>
<accession>A0A227JHK4</accession>
<protein>
    <submittedName>
        <fullName evidence="1">Uncharacterized protein</fullName>
    </submittedName>
</protein>
<dbReference type="EMBL" id="NIXT01000151">
    <property type="protein sequence ID" value="OXE34005.1"/>
    <property type="molecule type" value="Genomic_DNA"/>
</dbReference>
<dbReference type="AlphaFoldDB" id="A0A227JHK4"/>
<evidence type="ECO:0000313" key="2">
    <source>
        <dbReference type="Proteomes" id="UP000214596"/>
    </source>
</evidence>
<comment type="caution">
    <text evidence="1">The sequence shown here is derived from an EMBL/GenBank/DDBJ whole genome shotgun (WGS) entry which is preliminary data.</text>
</comment>